<dbReference type="Proteomes" id="UP000466442">
    <property type="component" value="Linkage Group LG1"/>
</dbReference>
<dbReference type="AlphaFoldDB" id="A0A6A4KJR2"/>
<reference evidence="3" key="1">
    <citation type="journal article" date="2021" name="Mol. Ecol. Resour.">
        <title>Apolygus lucorum genome provides insights into omnivorousness and mesophyll feeding.</title>
        <authorList>
            <person name="Liu Y."/>
            <person name="Liu H."/>
            <person name="Wang H."/>
            <person name="Huang T."/>
            <person name="Liu B."/>
            <person name="Yang B."/>
            <person name="Yin L."/>
            <person name="Li B."/>
            <person name="Zhang Y."/>
            <person name="Zhang S."/>
            <person name="Jiang F."/>
            <person name="Zhang X."/>
            <person name="Ren Y."/>
            <person name="Wang B."/>
            <person name="Wang S."/>
            <person name="Lu Y."/>
            <person name="Wu K."/>
            <person name="Fan W."/>
            <person name="Wang G."/>
        </authorList>
    </citation>
    <scope>NUCLEOTIDE SEQUENCE</scope>
    <source>
        <strain evidence="3">12Hb</strain>
    </source>
</reference>
<organism evidence="3 4">
    <name type="scientific">Apolygus lucorum</name>
    <name type="common">Small green plant bug</name>
    <name type="synonym">Lygocoris lucorum</name>
    <dbReference type="NCBI Taxonomy" id="248454"/>
    <lineage>
        <taxon>Eukaryota</taxon>
        <taxon>Metazoa</taxon>
        <taxon>Ecdysozoa</taxon>
        <taxon>Arthropoda</taxon>
        <taxon>Hexapoda</taxon>
        <taxon>Insecta</taxon>
        <taxon>Pterygota</taxon>
        <taxon>Neoptera</taxon>
        <taxon>Paraneoptera</taxon>
        <taxon>Hemiptera</taxon>
        <taxon>Heteroptera</taxon>
        <taxon>Panheteroptera</taxon>
        <taxon>Cimicomorpha</taxon>
        <taxon>Miridae</taxon>
        <taxon>Mirini</taxon>
        <taxon>Apolygus</taxon>
    </lineage>
</organism>
<dbReference type="EMBL" id="WIXP02000001">
    <property type="protein sequence ID" value="KAF6216606.1"/>
    <property type="molecule type" value="Genomic_DNA"/>
</dbReference>
<comment type="caution">
    <text evidence="3">The sequence shown here is derived from an EMBL/GenBank/DDBJ whole genome shotgun (WGS) entry which is preliminary data.</text>
</comment>
<evidence type="ECO:0000256" key="2">
    <source>
        <dbReference type="SAM" id="MobiDB-lite"/>
    </source>
</evidence>
<evidence type="ECO:0000313" key="3">
    <source>
        <dbReference type="EMBL" id="KAF6216606.1"/>
    </source>
</evidence>
<name>A0A6A4KJR2_APOLU</name>
<accession>A0A6A4KJR2</accession>
<sequence>MNVGHGYVRNESRRTHVSEKIATVMGNHSLHLSEKRGRLRNVYNGETESFYEELDRQQLMQAEALLEERKNRALSALVEVESKRKRLAEKQLELYLRENSEDYKTDVALEKCWEAATYNKMKTEERNKLRASTNHLDSCVDQLLQQLTLEQFGKEETIARKRVENALHDCAILRNQIIEKRLKIEEKILRDVKHYENLKQLAKKYEEEEQQVMLKKWKEKQQLSKEKHENMMQSVTKRKQEESFEKELSKNCCLVPLMIDGAQPSCTKEQLRLEQDLFLETQNHFKEEMRRAEIHEEELRRLENERRIEREVEADLLMEMSRRKQYQEVLQTQIMQIMSTANAGGSRADY</sequence>
<feature type="compositionally biased region" description="Basic and acidic residues" evidence="2">
    <location>
        <begin position="221"/>
        <end position="230"/>
    </location>
</feature>
<gene>
    <name evidence="3" type="ORF">GE061_000950</name>
</gene>
<keyword evidence="4" id="KW-1185">Reference proteome</keyword>
<proteinExistence type="predicted"/>
<feature type="region of interest" description="Disordered" evidence="2">
    <location>
        <begin position="221"/>
        <end position="241"/>
    </location>
</feature>
<evidence type="ECO:0000313" key="4">
    <source>
        <dbReference type="Proteomes" id="UP000466442"/>
    </source>
</evidence>
<keyword evidence="1" id="KW-0175">Coiled coil</keyword>
<evidence type="ECO:0000256" key="1">
    <source>
        <dbReference type="SAM" id="Coils"/>
    </source>
</evidence>
<protein>
    <submittedName>
        <fullName evidence="3">Uncharacterized protein</fullName>
    </submittedName>
</protein>
<feature type="coiled-coil region" evidence="1">
    <location>
        <begin position="285"/>
        <end position="312"/>
    </location>
</feature>